<proteinExistence type="predicted"/>
<dbReference type="RefSeq" id="WP_184224083.1">
    <property type="nucleotide sequence ID" value="NZ_JACIIU010000017.1"/>
</dbReference>
<accession>A0A841LVB6</accession>
<dbReference type="Proteomes" id="UP000555393">
    <property type="component" value="Unassembled WGS sequence"/>
</dbReference>
<sequence>MTGLAFRNITQVDIDRSSAVLSLLAVCETAARATDNLGETEVTRISGALGHSLEFLQKLELENLVALEYAVVKGKLS</sequence>
<evidence type="ECO:0000313" key="1">
    <source>
        <dbReference type="EMBL" id="MBB6262103.1"/>
    </source>
</evidence>
<dbReference type="EMBL" id="JACIIU010000017">
    <property type="protein sequence ID" value="MBB6262103.1"/>
    <property type="molecule type" value="Genomic_DNA"/>
</dbReference>
<evidence type="ECO:0000313" key="2">
    <source>
        <dbReference type="Proteomes" id="UP000555393"/>
    </source>
</evidence>
<reference evidence="1 2" key="1">
    <citation type="submission" date="2020-08" db="EMBL/GenBank/DDBJ databases">
        <title>Genomic Encyclopedia of Type Strains, Phase IV (KMG-IV): sequencing the most valuable type-strain genomes for metagenomic binning, comparative biology and taxonomic classification.</title>
        <authorList>
            <person name="Goeker M."/>
        </authorList>
    </citation>
    <scope>NUCLEOTIDE SEQUENCE [LARGE SCALE GENOMIC DNA]</scope>
    <source>
        <strain evidence="1 2">DSM 22336</strain>
    </source>
</reference>
<comment type="caution">
    <text evidence="1">The sequence shown here is derived from an EMBL/GenBank/DDBJ whole genome shotgun (WGS) entry which is preliminary data.</text>
</comment>
<gene>
    <name evidence="1" type="ORF">FHS77_002671</name>
</gene>
<keyword evidence="2" id="KW-1185">Reference proteome</keyword>
<name>A0A841LVB6_9HYPH</name>
<protein>
    <submittedName>
        <fullName evidence="1">Uncharacterized protein</fullName>
    </submittedName>
</protein>
<organism evidence="1 2">
    <name type="scientific">Paenochrobactrum gallinarii</name>
    <dbReference type="NCBI Taxonomy" id="643673"/>
    <lineage>
        <taxon>Bacteria</taxon>
        <taxon>Pseudomonadati</taxon>
        <taxon>Pseudomonadota</taxon>
        <taxon>Alphaproteobacteria</taxon>
        <taxon>Hyphomicrobiales</taxon>
        <taxon>Brucellaceae</taxon>
        <taxon>Paenochrobactrum</taxon>
    </lineage>
</organism>
<dbReference type="AlphaFoldDB" id="A0A841LVB6"/>